<sequence length="394" mass="44120">MLTRNLNVQQGLVNGAFGQLVRVIRSENDQHILKLGLRMDNQASARNKRRGASESDDLVYVERLEDNLKQRGAIRRQFPVKLAFSCTVHKTQGLTTQAAVVSLKKMFEPGMAYVALSRVTSLSGLYLLELDETKLYANTEVTAALQTMRQASVEDMMPLLLLRETVSRPDSLTIVHHNAEGLPSHISDLKSHHELCLADVLCLTETHLQGSFVAESLHLDGYNMFKRNRHVSYTNFPQIAHRSGGGVAVYVKNHLKVCEKQYLHNVTDLEFLVLKVEAPFPALIAVVYRPPDYSLRPFLENVVSLLDALGVMDCHPVVCGDFNENLLLGGRKPILELFQSRGFSQLITAATTDKNTLLDLVFISQPQRSLHSGVMRTYYSYHNPVFCVLSSSLS</sequence>
<dbReference type="SUPFAM" id="SSF52540">
    <property type="entry name" value="P-loop containing nucleoside triphosphate hydrolases"/>
    <property type="match status" value="1"/>
</dbReference>
<dbReference type="InterPro" id="IPR051055">
    <property type="entry name" value="PIF1_helicase"/>
</dbReference>
<evidence type="ECO:0000259" key="1">
    <source>
        <dbReference type="Pfam" id="PF03372"/>
    </source>
</evidence>
<keyword evidence="2" id="KW-1185">Reference proteome</keyword>
<accession>A0A2I4AKL9</accession>
<dbReference type="CDD" id="cd18809">
    <property type="entry name" value="SF1_C_RecD"/>
    <property type="match status" value="1"/>
</dbReference>
<reference evidence="3" key="1">
    <citation type="submission" date="2025-08" db="UniProtKB">
        <authorList>
            <consortium name="RefSeq"/>
        </authorList>
    </citation>
    <scope>IDENTIFICATION</scope>
</reference>
<dbReference type="InParanoid" id="A0A2I4AKL9"/>
<name>A0A2I4AKL9_AUSLI</name>
<evidence type="ECO:0000313" key="2">
    <source>
        <dbReference type="Proteomes" id="UP000192220"/>
    </source>
</evidence>
<dbReference type="InterPro" id="IPR036691">
    <property type="entry name" value="Endo/exonu/phosph_ase_sf"/>
</dbReference>
<proteinExistence type="predicted"/>
<dbReference type="PANTHER" id="PTHR47642:SF5">
    <property type="entry name" value="ATP-DEPENDENT DNA HELICASE"/>
    <property type="match status" value="1"/>
</dbReference>
<feature type="domain" description="Endonuclease/exonuclease/phosphatase" evidence="1">
    <location>
        <begin position="190"/>
        <end position="376"/>
    </location>
</feature>
<dbReference type="InterPro" id="IPR005135">
    <property type="entry name" value="Endo/exonuclease/phosphatase"/>
</dbReference>
<dbReference type="InterPro" id="IPR027417">
    <property type="entry name" value="P-loop_NTPase"/>
</dbReference>
<dbReference type="SUPFAM" id="SSF56219">
    <property type="entry name" value="DNase I-like"/>
    <property type="match status" value="1"/>
</dbReference>
<dbReference type="Gene3D" id="3.60.10.10">
    <property type="entry name" value="Endonuclease/exonuclease/phosphatase"/>
    <property type="match status" value="1"/>
</dbReference>
<dbReference type="KEGG" id="alim:106511849"/>
<dbReference type="AlphaFoldDB" id="A0A2I4AKL9"/>
<organism evidence="2 3">
    <name type="scientific">Austrofundulus limnaeus</name>
    <name type="common">Annual killifish</name>
    <dbReference type="NCBI Taxonomy" id="52670"/>
    <lineage>
        <taxon>Eukaryota</taxon>
        <taxon>Metazoa</taxon>
        <taxon>Chordata</taxon>
        <taxon>Craniata</taxon>
        <taxon>Vertebrata</taxon>
        <taxon>Euteleostomi</taxon>
        <taxon>Actinopterygii</taxon>
        <taxon>Neopterygii</taxon>
        <taxon>Teleostei</taxon>
        <taxon>Neoteleostei</taxon>
        <taxon>Acanthomorphata</taxon>
        <taxon>Ovalentaria</taxon>
        <taxon>Atherinomorphae</taxon>
        <taxon>Cyprinodontiformes</taxon>
        <taxon>Rivulidae</taxon>
        <taxon>Austrofundulus</taxon>
    </lineage>
</organism>
<dbReference type="OrthoDB" id="8440795at2759"/>
<dbReference type="PANTHER" id="PTHR47642">
    <property type="entry name" value="ATP-DEPENDENT DNA HELICASE"/>
    <property type="match status" value="1"/>
</dbReference>
<dbReference type="Pfam" id="PF03372">
    <property type="entry name" value="Exo_endo_phos"/>
    <property type="match status" value="1"/>
</dbReference>
<evidence type="ECO:0000313" key="3">
    <source>
        <dbReference type="RefSeq" id="XP_013856032.1"/>
    </source>
</evidence>
<dbReference type="STRING" id="52670.A0A2I4AKL9"/>
<dbReference type="GeneID" id="106511849"/>
<gene>
    <name evidence="3" type="primary">LOC106511849</name>
</gene>
<dbReference type="Proteomes" id="UP000192220">
    <property type="component" value="Unplaced"/>
</dbReference>
<protein>
    <submittedName>
        <fullName evidence="3">Uncharacterized protein LOC106511849</fullName>
    </submittedName>
</protein>
<dbReference type="RefSeq" id="XP_013856032.1">
    <property type="nucleotide sequence ID" value="XM_014000578.1"/>
</dbReference>
<dbReference type="Gene3D" id="3.40.50.300">
    <property type="entry name" value="P-loop containing nucleotide triphosphate hydrolases"/>
    <property type="match status" value="1"/>
</dbReference>
<dbReference type="GO" id="GO:0003824">
    <property type="term" value="F:catalytic activity"/>
    <property type="evidence" value="ECO:0007669"/>
    <property type="project" value="InterPro"/>
</dbReference>